<dbReference type="InterPro" id="IPR014284">
    <property type="entry name" value="RNA_pol_sigma-70_dom"/>
</dbReference>
<comment type="similarity">
    <text evidence="1">Belongs to the sigma-70 factor family. ECF subfamily.</text>
</comment>
<comment type="caution">
    <text evidence="6">The sequence shown here is derived from an EMBL/GenBank/DDBJ whole genome shotgun (WGS) entry which is preliminary data.</text>
</comment>
<dbReference type="InterPro" id="IPR013325">
    <property type="entry name" value="RNA_pol_sigma_r2"/>
</dbReference>
<evidence type="ECO:0000313" key="7">
    <source>
        <dbReference type="Proteomes" id="UP000179797"/>
    </source>
</evidence>
<dbReference type="OrthoDB" id="1099849at2"/>
<dbReference type="Gene3D" id="1.10.1740.10">
    <property type="match status" value="1"/>
</dbReference>
<dbReference type="PANTHER" id="PTHR43133">
    <property type="entry name" value="RNA POLYMERASE ECF-TYPE SIGMA FACTO"/>
    <property type="match status" value="1"/>
</dbReference>
<protein>
    <recommendedName>
        <fullName evidence="5">RNA polymerase sigma-70 region 2 domain-containing protein</fullName>
    </recommendedName>
</protein>
<evidence type="ECO:0000256" key="2">
    <source>
        <dbReference type="ARBA" id="ARBA00023015"/>
    </source>
</evidence>
<dbReference type="Pfam" id="PF04542">
    <property type="entry name" value="Sigma70_r2"/>
    <property type="match status" value="1"/>
</dbReference>
<feature type="domain" description="RNA polymerase sigma-70 region 2" evidence="5">
    <location>
        <begin position="33"/>
        <end position="100"/>
    </location>
</feature>
<evidence type="ECO:0000256" key="3">
    <source>
        <dbReference type="ARBA" id="ARBA00023082"/>
    </source>
</evidence>
<proteinExistence type="inferred from homology"/>
<dbReference type="PANTHER" id="PTHR43133:SF46">
    <property type="entry name" value="RNA POLYMERASE SIGMA-70 FACTOR ECF SUBFAMILY"/>
    <property type="match status" value="1"/>
</dbReference>
<dbReference type="GO" id="GO:0006352">
    <property type="term" value="P:DNA-templated transcription initiation"/>
    <property type="evidence" value="ECO:0007669"/>
    <property type="project" value="InterPro"/>
</dbReference>
<dbReference type="InterPro" id="IPR039425">
    <property type="entry name" value="RNA_pol_sigma-70-like"/>
</dbReference>
<evidence type="ECO:0000256" key="1">
    <source>
        <dbReference type="ARBA" id="ARBA00010641"/>
    </source>
</evidence>
<evidence type="ECO:0000256" key="4">
    <source>
        <dbReference type="ARBA" id="ARBA00023163"/>
    </source>
</evidence>
<dbReference type="SUPFAM" id="SSF88946">
    <property type="entry name" value="Sigma2 domain of RNA polymerase sigma factors"/>
    <property type="match status" value="1"/>
</dbReference>
<accession>A0A1S1Z0B3</accession>
<dbReference type="GO" id="GO:0016987">
    <property type="term" value="F:sigma factor activity"/>
    <property type="evidence" value="ECO:0007669"/>
    <property type="project" value="UniProtKB-KW"/>
</dbReference>
<dbReference type="Proteomes" id="UP000179797">
    <property type="component" value="Unassembled WGS sequence"/>
</dbReference>
<evidence type="ECO:0000259" key="5">
    <source>
        <dbReference type="Pfam" id="PF04542"/>
    </source>
</evidence>
<keyword evidence="4" id="KW-0804">Transcription</keyword>
<dbReference type="RefSeq" id="WP_071397139.1">
    <property type="nucleotide sequence ID" value="NZ_JRYR02000001.1"/>
</dbReference>
<sequence length="214" mass="25252">MKTFFLRTNYTSEKIIHNIKSRTNYEKTIEHIYDKYFISVKKIVNQFGGSSEDAEDIFQDALAKVIWSIDEDKFLGKSHISTYLITISKNMWLKTIQKKNKYQSTSLEEQHINQLKGDDDLLDEIPLGNEDDLYTKKLFEELLEKIGEDCKNILKKYYFDKLSYTQILDEKKNKYSSEQALRNKKSRCLKYLKEGLQEKVKDKNSLLNIISSCL</sequence>
<dbReference type="InterPro" id="IPR007627">
    <property type="entry name" value="RNA_pol_sigma70_r2"/>
</dbReference>
<evidence type="ECO:0000313" key="6">
    <source>
        <dbReference type="EMBL" id="OHX66691.1"/>
    </source>
</evidence>
<dbReference type="NCBIfam" id="TIGR02937">
    <property type="entry name" value="sigma70-ECF"/>
    <property type="match status" value="1"/>
</dbReference>
<dbReference type="EMBL" id="JRYR02000001">
    <property type="protein sequence ID" value="OHX66691.1"/>
    <property type="molecule type" value="Genomic_DNA"/>
</dbReference>
<dbReference type="SUPFAM" id="SSF88659">
    <property type="entry name" value="Sigma3 and sigma4 domains of RNA polymerase sigma factors"/>
    <property type="match status" value="1"/>
</dbReference>
<keyword evidence="3" id="KW-0731">Sigma factor</keyword>
<organism evidence="6 7">
    <name type="scientific">Flammeovirga pacifica</name>
    <dbReference type="NCBI Taxonomy" id="915059"/>
    <lineage>
        <taxon>Bacteria</taxon>
        <taxon>Pseudomonadati</taxon>
        <taxon>Bacteroidota</taxon>
        <taxon>Cytophagia</taxon>
        <taxon>Cytophagales</taxon>
        <taxon>Flammeovirgaceae</taxon>
        <taxon>Flammeovirga</taxon>
    </lineage>
</organism>
<dbReference type="STRING" id="915059.NH26_10130"/>
<dbReference type="InterPro" id="IPR013324">
    <property type="entry name" value="RNA_pol_sigma_r3/r4-like"/>
</dbReference>
<keyword evidence="7" id="KW-1185">Reference proteome</keyword>
<keyword evidence="2" id="KW-0805">Transcription regulation</keyword>
<gene>
    <name evidence="6" type="ORF">NH26_10130</name>
</gene>
<dbReference type="AlphaFoldDB" id="A0A1S1Z0B3"/>
<reference evidence="6 7" key="1">
    <citation type="journal article" date="2012" name="Int. J. Syst. Evol. Microbiol.">
        <title>Flammeovirga pacifica sp. nov., isolated from deep-sea sediment.</title>
        <authorList>
            <person name="Xu H."/>
            <person name="Fu Y."/>
            <person name="Yang N."/>
            <person name="Ding Z."/>
            <person name="Lai Q."/>
            <person name="Zeng R."/>
        </authorList>
    </citation>
    <scope>NUCLEOTIDE SEQUENCE [LARGE SCALE GENOMIC DNA]</scope>
    <source>
        <strain evidence="7">DSM 24597 / LMG 26175 / WPAGA1</strain>
    </source>
</reference>
<name>A0A1S1Z0B3_FLAPC</name>